<protein>
    <submittedName>
        <fullName evidence="1">HAD family phosphatase</fullName>
    </submittedName>
</protein>
<dbReference type="NCBIfam" id="TIGR01484">
    <property type="entry name" value="HAD-SF-IIB"/>
    <property type="match status" value="1"/>
</dbReference>
<dbReference type="SFLD" id="SFLDG01140">
    <property type="entry name" value="C2.B:_Phosphomannomutase_and_P"/>
    <property type="match status" value="1"/>
</dbReference>
<dbReference type="Gene3D" id="3.30.1240.10">
    <property type="match status" value="1"/>
</dbReference>
<dbReference type="AlphaFoldDB" id="A0A371IKW8"/>
<proteinExistence type="predicted"/>
<dbReference type="InterPro" id="IPR023214">
    <property type="entry name" value="HAD_sf"/>
</dbReference>
<dbReference type="RefSeq" id="WP_094754419.1">
    <property type="nucleotide sequence ID" value="NZ_MBEW02000012.1"/>
</dbReference>
<dbReference type="SFLD" id="SFLDG01144">
    <property type="entry name" value="C2.B.4:_PGP_Like"/>
    <property type="match status" value="1"/>
</dbReference>
<dbReference type="STRING" id="1871336.BBG48_08950"/>
<name>A0A371IKW8_9FIRM</name>
<reference evidence="1 2" key="1">
    <citation type="journal article" date="2016" name="Genome Announc.">
        <title>Draft Genome Sequence of Criibacterium bergeronii gen. nov., sp. nov., Strain CCRI-22567T, Isolated from a Vaginal Sample from a Woman with Bacterial Vaginosis.</title>
        <authorList>
            <person name="Maheux A.F."/>
            <person name="Berube E."/>
            <person name="Boudreau D.K."/>
            <person name="Raymond F."/>
            <person name="Corbeil J."/>
            <person name="Roy P.H."/>
            <person name="Boissinot M."/>
            <person name="Omar R.F."/>
        </authorList>
    </citation>
    <scope>NUCLEOTIDE SEQUENCE [LARGE SCALE GENOMIC DNA]</scope>
    <source>
        <strain evidence="1 2">CCRI-22567</strain>
    </source>
</reference>
<evidence type="ECO:0000313" key="2">
    <source>
        <dbReference type="Proteomes" id="UP000093352"/>
    </source>
</evidence>
<dbReference type="Proteomes" id="UP000093352">
    <property type="component" value="Unassembled WGS sequence"/>
</dbReference>
<dbReference type="GO" id="GO:0005829">
    <property type="term" value="C:cytosol"/>
    <property type="evidence" value="ECO:0007669"/>
    <property type="project" value="TreeGrafter"/>
</dbReference>
<dbReference type="EMBL" id="MBEW02000012">
    <property type="protein sequence ID" value="RDY21113.1"/>
    <property type="molecule type" value="Genomic_DNA"/>
</dbReference>
<dbReference type="PANTHER" id="PTHR10000">
    <property type="entry name" value="PHOSPHOSERINE PHOSPHATASE"/>
    <property type="match status" value="1"/>
</dbReference>
<dbReference type="Pfam" id="PF08282">
    <property type="entry name" value="Hydrolase_3"/>
    <property type="match status" value="1"/>
</dbReference>
<dbReference type="InterPro" id="IPR006379">
    <property type="entry name" value="HAD-SF_hydro_IIB"/>
</dbReference>
<dbReference type="NCBIfam" id="TIGR00099">
    <property type="entry name" value="Cof-subfamily"/>
    <property type="match status" value="1"/>
</dbReference>
<dbReference type="GO" id="GO:0000287">
    <property type="term" value="F:magnesium ion binding"/>
    <property type="evidence" value="ECO:0007669"/>
    <property type="project" value="TreeGrafter"/>
</dbReference>
<keyword evidence="2" id="KW-1185">Reference proteome</keyword>
<accession>A0A371IKW8</accession>
<dbReference type="SUPFAM" id="SSF56784">
    <property type="entry name" value="HAD-like"/>
    <property type="match status" value="1"/>
</dbReference>
<organism evidence="1 2">
    <name type="scientific">Criibacterium bergeronii</name>
    <dbReference type="NCBI Taxonomy" id="1871336"/>
    <lineage>
        <taxon>Bacteria</taxon>
        <taxon>Bacillati</taxon>
        <taxon>Bacillota</taxon>
        <taxon>Clostridia</taxon>
        <taxon>Peptostreptococcales</taxon>
        <taxon>Filifactoraceae</taxon>
        <taxon>Criibacterium</taxon>
    </lineage>
</organism>
<dbReference type="GO" id="GO:0016791">
    <property type="term" value="F:phosphatase activity"/>
    <property type="evidence" value="ECO:0007669"/>
    <property type="project" value="TreeGrafter"/>
</dbReference>
<sequence>MIKKLIVTDIDGTLLDSTSNIPQSAIKALAYAKENGAYFTLASGRTLNGVMPLVDTFKITCPLILANGAIVYDIKNQKTIFKKLIDKKTAKQLANIIKSENAFFYFYDEGSVYATEIRYAIAYYDKMNKLGKTNLPIHLVEDLEAASQKHDAIKFVIHEDDLSTIAYLRKIFEPIEQKLEISSSAPWNIEITAAKLSKGSGVIELAKYLGVDMQNVMCIGDELNDLSMLKVAGFAVAMGNANEELKKVAHFITDDNNNDGFAKAIYKFMEK</sequence>
<dbReference type="Gene3D" id="3.40.50.1000">
    <property type="entry name" value="HAD superfamily/HAD-like"/>
    <property type="match status" value="1"/>
</dbReference>
<evidence type="ECO:0000313" key="1">
    <source>
        <dbReference type="EMBL" id="RDY21113.1"/>
    </source>
</evidence>
<gene>
    <name evidence="1" type="ORF">BBG48_006710</name>
</gene>
<dbReference type="PANTHER" id="PTHR10000:SF55">
    <property type="entry name" value="5-AMINO-6-(5-PHOSPHO-D-RIBITYLAMINO)URACIL PHOSPHATASE YCSE"/>
    <property type="match status" value="1"/>
</dbReference>
<dbReference type="SFLD" id="SFLDS00003">
    <property type="entry name" value="Haloacid_Dehalogenase"/>
    <property type="match status" value="1"/>
</dbReference>
<dbReference type="InterPro" id="IPR000150">
    <property type="entry name" value="Cof"/>
</dbReference>
<dbReference type="InterPro" id="IPR036412">
    <property type="entry name" value="HAD-like_sf"/>
</dbReference>
<comment type="caution">
    <text evidence="1">The sequence shown here is derived from an EMBL/GenBank/DDBJ whole genome shotgun (WGS) entry which is preliminary data.</text>
</comment>
<dbReference type="CDD" id="cd07516">
    <property type="entry name" value="HAD_Pase"/>
    <property type="match status" value="1"/>
</dbReference>